<feature type="compositionally biased region" description="Basic and acidic residues" evidence="1">
    <location>
        <begin position="186"/>
        <end position="200"/>
    </location>
</feature>
<sequence length="622" mass="69860">MYKYTEKLSSLHANAMSSLINGHSLVHPDHPLHKPGEDGITLYIGIDKIGKPRLFFSLHQIQYLQYYIHEMRLTTPSWAEYHNNRTDLLFEGKEEEADQLEIPSLEEGKDDWVPLPSILCKARDLVSVEPITINSNIYMKEIYKRVTKDGKTAERYARNGLPVPEFDPKRFEAIKDNITPGPGLRKGPERQGRNHDRVEEAAEGTGWGGFPLVKEKDHSKDADDSAPVINRSPPENDFDGGDQDHPPTPSTPFIDLGMSYFYHCQRAFILAISGGLLASLPDTQRPAPGEEDDEGPMSLIPPEIGRSLFISLAVTRYEKDPSVLLEVGYSAIWWQKIPQEIERKEGEANMDYEEMRDSGHFIIQEHILDKKNGEVRPDYRDGYLFGDSLPLQKDKIRSTIKQKIKELSVRAGNGPIYIVNHTAEGEVFNFKDIGFDISLTSSDLQPDGWEVPPYMCAAGCGSVFIVNTATLYGSVENVPSKTVDAIQYAGRTRKSLQHTALLVFGQDQHKIPHRCGNAGNDAFYTLVVFLDLMSGLTLPELREEYARAQLLLNGESLSLADSNAKIVQTVPLTPIPSTDQDAPTPDPEPEYDSDDGFMEDDMIQGIFYEDEKGNLVEMDDDW</sequence>
<protein>
    <recommendedName>
        <fullName evidence="2">Gfd2/YDR514C-like C-terminal domain-containing protein</fullName>
    </recommendedName>
</protein>
<dbReference type="InterPro" id="IPR048519">
    <property type="entry name" value="Gfd2/YDR514C-like_C"/>
</dbReference>
<organism evidence="3 4">
    <name type="scientific">Kwoniella shivajii</name>
    <dbReference type="NCBI Taxonomy" id="564305"/>
    <lineage>
        <taxon>Eukaryota</taxon>
        <taxon>Fungi</taxon>
        <taxon>Dikarya</taxon>
        <taxon>Basidiomycota</taxon>
        <taxon>Agaricomycotina</taxon>
        <taxon>Tremellomycetes</taxon>
        <taxon>Tremellales</taxon>
        <taxon>Cryptococcaceae</taxon>
        <taxon>Kwoniella</taxon>
    </lineage>
</organism>
<evidence type="ECO:0000256" key="1">
    <source>
        <dbReference type="SAM" id="MobiDB-lite"/>
    </source>
</evidence>
<dbReference type="Pfam" id="PF21762">
    <property type="entry name" value="DEDDh_C"/>
    <property type="match status" value="1"/>
</dbReference>
<feature type="compositionally biased region" description="Basic and acidic residues" evidence="1">
    <location>
        <begin position="213"/>
        <end position="223"/>
    </location>
</feature>
<evidence type="ECO:0000259" key="2">
    <source>
        <dbReference type="Pfam" id="PF21762"/>
    </source>
</evidence>
<feature type="region of interest" description="Disordered" evidence="1">
    <location>
        <begin position="573"/>
        <end position="596"/>
    </location>
</feature>
<evidence type="ECO:0000313" key="4">
    <source>
        <dbReference type="Proteomes" id="UP001329825"/>
    </source>
</evidence>
<dbReference type="Proteomes" id="UP001329825">
    <property type="component" value="Chromosome 2"/>
</dbReference>
<dbReference type="RefSeq" id="XP_062789836.1">
    <property type="nucleotide sequence ID" value="XM_062933785.1"/>
</dbReference>
<dbReference type="PANTHER" id="PTHR28083:SF1">
    <property type="entry name" value="GOOD FOR FULL DBP5 ACTIVITY PROTEIN 2"/>
    <property type="match status" value="1"/>
</dbReference>
<feature type="region of interest" description="Disordered" evidence="1">
    <location>
        <begin position="174"/>
        <end position="251"/>
    </location>
</feature>
<accession>A0ABZ1CTM2</accession>
<feature type="compositionally biased region" description="Acidic residues" evidence="1">
    <location>
        <begin position="587"/>
        <end position="596"/>
    </location>
</feature>
<name>A0ABZ1CTM2_9TREE</name>
<dbReference type="GeneID" id="87954169"/>
<keyword evidence="4" id="KW-1185">Reference proteome</keyword>
<proteinExistence type="predicted"/>
<dbReference type="InterPro" id="IPR040151">
    <property type="entry name" value="Gfd2/YDR514C-like"/>
</dbReference>
<evidence type="ECO:0000313" key="3">
    <source>
        <dbReference type="EMBL" id="WRT65096.1"/>
    </source>
</evidence>
<gene>
    <name evidence="3" type="ORF">IL334_002038</name>
</gene>
<reference evidence="3 4" key="1">
    <citation type="submission" date="2024-01" db="EMBL/GenBank/DDBJ databases">
        <title>Comparative genomics of Cryptococcus and Kwoniella reveals pathogenesis evolution and contrasting modes of karyotype evolution via chromosome fusion or intercentromeric recombination.</title>
        <authorList>
            <person name="Coelho M.A."/>
            <person name="David-Palma M."/>
            <person name="Shea T."/>
            <person name="Bowers K."/>
            <person name="McGinley-Smith S."/>
            <person name="Mohammad A.W."/>
            <person name="Gnirke A."/>
            <person name="Yurkov A.M."/>
            <person name="Nowrousian M."/>
            <person name="Sun S."/>
            <person name="Cuomo C.A."/>
            <person name="Heitman J."/>
        </authorList>
    </citation>
    <scope>NUCLEOTIDE SEQUENCE [LARGE SCALE GENOMIC DNA]</scope>
    <source>
        <strain evidence="3">CBS 11374</strain>
    </source>
</reference>
<dbReference type="EMBL" id="CP141882">
    <property type="protein sequence ID" value="WRT65096.1"/>
    <property type="molecule type" value="Genomic_DNA"/>
</dbReference>
<dbReference type="PANTHER" id="PTHR28083">
    <property type="entry name" value="GOOD FOR FULL DBP5 ACTIVITY PROTEIN 2"/>
    <property type="match status" value="1"/>
</dbReference>
<feature type="domain" description="Gfd2/YDR514C-like C-terminal" evidence="2">
    <location>
        <begin position="309"/>
        <end position="530"/>
    </location>
</feature>